<feature type="compositionally biased region" description="Polar residues" evidence="1">
    <location>
        <begin position="167"/>
        <end position="181"/>
    </location>
</feature>
<feature type="compositionally biased region" description="Low complexity" evidence="1">
    <location>
        <begin position="189"/>
        <end position="201"/>
    </location>
</feature>
<protein>
    <recommendedName>
        <fullName evidence="6">GED domain-containing protein</fullName>
    </recommendedName>
</protein>
<dbReference type="STRING" id="1149755.A0A2J6RPJ0"/>
<dbReference type="Pfam" id="PF00350">
    <property type="entry name" value="Dynamin_N"/>
    <property type="match status" value="1"/>
</dbReference>
<dbReference type="PANTHER" id="PTHR36681">
    <property type="entry name" value="NUCLEAR GTPASE, GERMINAL CENTER-ASSOCIATED, TANDEM DUPLICATE 3"/>
    <property type="match status" value="1"/>
</dbReference>
<dbReference type="AlphaFoldDB" id="A0A2J6RPJ0"/>
<dbReference type="InterPro" id="IPR056024">
    <property type="entry name" value="DUF7605"/>
</dbReference>
<dbReference type="SUPFAM" id="SSF52540">
    <property type="entry name" value="P-loop containing nucleoside triphosphate hydrolases"/>
    <property type="match status" value="1"/>
</dbReference>
<proteinExistence type="predicted"/>
<evidence type="ECO:0008006" key="6">
    <source>
        <dbReference type="Google" id="ProtNLM"/>
    </source>
</evidence>
<dbReference type="EMBL" id="KZ613945">
    <property type="protein sequence ID" value="PMD40434.1"/>
    <property type="molecule type" value="Genomic_DNA"/>
</dbReference>
<sequence>MSSPPSGSNVPLVLRGRKIAPLPRRFRGSSNPGSSQNVLSTNEALSANSSSETNQSLPTTSSISIRRHSYQTPDTTENARHLSPPAPEEIRLSSSQDSSMGLNDPSLPTLSTRNYEISQYFHALYSDKKTALSAAGGPLERGLPRIVGDHPDTAAGTHHASPFRPTTPLSLNQVPNLSPSLNVLRPRSVSDISDVSDNNDNTEPYDVQDEEAPLEPFFTSSFQTALKNGLGIASKLDIAIEKLVGSSEPSSDLERLLKDARRLGTFQSSDTRTIAVLGDSGEGNCDILRGITNVSDMLIGKSSLINALLHFPEIAKTGDIGAACTSVVTEYRQKTREHTSPITIEVEYLSPSEIEDLLKELLWNYRQIFLPEVEEDKVDPKDYARYQRESEQAWSALEAGFKHQRGFNKQLVSDMTEAGLTKATDQLVKWARELEWPEGGNTGFWKATADTAEECCEMTSIFMQDRFWPFTKIIRVYLNAQVLKTGVVLADLPGLQDTNLARVRATQTYLMKCDNVFIVAKISRAITDQSLKSSLYSILARHAPVEFEESGVKSLNLAIVCTKSEEINQKTARREFCGSDKKIPLSVMEQLDKDIEDAKKNNNKALKKQLKRKQEFLLINARSSHVKEGLQNAYASKIPGGRLEVFCVSNTTYEKFSRKGNTEMVLASGIPELRRFCHKITAGAQFLEAKHFLQSTLSSLLSSVEIWASSSPPPPQVEDHEQDKSIHDFLQEVKEEVSDTIGQSKADFKDTFREVLSEYLEHQNHVWEDAAEAKGREWYSWHWTQYNAWCLNHGDHATAKRGHVNWNSELIWKMRMELAFQWGLVEDEIPIVFEKLLQSIRACFLNLQSRLREQGFASPLVQGIDFRVQDIEYKFSLVQHDFTREVKLIQRYASEPNDSSYVVSEMVPAYRAAAGESGTGKAARQRSIVQGRITNGTLFPHISARIQASIDQLVRKIFRNLHDAVNAVLDLIISDVEMALTSNPQRIDSARNQEDPQEQRRKEELMAEIRELKGEHEKLLASISGILPRG</sequence>
<dbReference type="Gene3D" id="3.40.50.300">
    <property type="entry name" value="P-loop containing nucleotide triphosphate hydrolases"/>
    <property type="match status" value="1"/>
</dbReference>
<reference evidence="4 5" key="1">
    <citation type="submission" date="2016-04" db="EMBL/GenBank/DDBJ databases">
        <title>A degradative enzymes factory behind the ericoid mycorrhizal symbiosis.</title>
        <authorList>
            <consortium name="DOE Joint Genome Institute"/>
            <person name="Martino E."/>
            <person name="Morin E."/>
            <person name="Grelet G."/>
            <person name="Kuo A."/>
            <person name="Kohler A."/>
            <person name="Daghino S."/>
            <person name="Barry K."/>
            <person name="Choi C."/>
            <person name="Cichocki N."/>
            <person name="Clum A."/>
            <person name="Copeland A."/>
            <person name="Hainaut M."/>
            <person name="Haridas S."/>
            <person name="Labutti K."/>
            <person name="Lindquist E."/>
            <person name="Lipzen A."/>
            <person name="Khouja H.-R."/>
            <person name="Murat C."/>
            <person name="Ohm R."/>
            <person name="Olson A."/>
            <person name="Spatafora J."/>
            <person name="Veneault-Fourrey C."/>
            <person name="Henrissat B."/>
            <person name="Grigoriev I."/>
            <person name="Martin F."/>
            <person name="Perotto S."/>
        </authorList>
    </citation>
    <scope>NUCLEOTIDE SEQUENCE [LARGE SCALE GENOMIC DNA]</scope>
    <source>
        <strain evidence="4 5">F</strain>
    </source>
</reference>
<gene>
    <name evidence="4" type="ORF">L207DRAFT_582639</name>
</gene>
<accession>A0A2J6RPJ0</accession>
<dbReference type="OrthoDB" id="3598281at2759"/>
<dbReference type="InterPro" id="IPR045063">
    <property type="entry name" value="Dynamin_N"/>
</dbReference>
<evidence type="ECO:0000256" key="1">
    <source>
        <dbReference type="SAM" id="MobiDB-lite"/>
    </source>
</evidence>
<dbReference type="Proteomes" id="UP000235786">
    <property type="component" value="Unassembled WGS sequence"/>
</dbReference>
<dbReference type="PANTHER" id="PTHR36681:SF3">
    <property type="entry name" value="NUCLEAR GTPASE, GERMINAL CENTER-ASSOCIATED, TANDEM DUPLICATE 3"/>
    <property type="match status" value="1"/>
</dbReference>
<feature type="compositionally biased region" description="Polar residues" evidence="1">
    <location>
        <begin position="28"/>
        <end position="76"/>
    </location>
</feature>
<name>A0A2J6RPJ0_HYAVF</name>
<keyword evidence="5" id="KW-1185">Reference proteome</keyword>
<feature type="compositionally biased region" description="Polar residues" evidence="1">
    <location>
        <begin position="92"/>
        <end position="107"/>
    </location>
</feature>
<evidence type="ECO:0000313" key="5">
    <source>
        <dbReference type="Proteomes" id="UP000235786"/>
    </source>
</evidence>
<dbReference type="InterPro" id="IPR027417">
    <property type="entry name" value="P-loop_NTPase"/>
</dbReference>
<feature type="region of interest" description="Disordered" evidence="1">
    <location>
        <begin position="142"/>
        <end position="182"/>
    </location>
</feature>
<dbReference type="Pfam" id="PF24564">
    <property type="entry name" value="DUF7605"/>
    <property type="match status" value="1"/>
</dbReference>
<evidence type="ECO:0000259" key="2">
    <source>
        <dbReference type="Pfam" id="PF00350"/>
    </source>
</evidence>
<feature type="region of interest" description="Disordered" evidence="1">
    <location>
        <begin position="188"/>
        <end position="207"/>
    </location>
</feature>
<evidence type="ECO:0000259" key="3">
    <source>
        <dbReference type="Pfam" id="PF24564"/>
    </source>
</evidence>
<organism evidence="4 5">
    <name type="scientific">Hyaloscypha variabilis (strain UAMH 11265 / GT02V1 / F)</name>
    <name type="common">Meliniomyces variabilis</name>
    <dbReference type="NCBI Taxonomy" id="1149755"/>
    <lineage>
        <taxon>Eukaryota</taxon>
        <taxon>Fungi</taxon>
        <taxon>Dikarya</taxon>
        <taxon>Ascomycota</taxon>
        <taxon>Pezizomycotina</taxon>
        <taxon>Leotiomycetes</taxon>
        <taxon>Helotiales</taxon>
        <taxon>Hyaloscyphaceae</taxon>
        <taxon>Hyaloscypha</taxon>
        <taxon>Hyaloscypha variabilis</taxon>
    </lineage>
</organism>
<feature type="domain" description="Dynamin N-terminal" evidence="2">
    <location>
        <begin position="300"/>
        <end position="530"/>
    </location>
</feature>
<evidence type="ECO:0000313" key="4">
    <source>
        <dbReference type="EMBL" id="PMD40434.1"/>
    </source>
</evidence>
<feature type="region of interest" description="Disordered" evidence="1">
    <location>
        <begin position="1"/>
        <end position="107"/>
    </location>
</feature>
<feature type="domain" description="DUF7605" evidence="3">
    <location>
        <begin position="763"/>
        <end position="939"/>
    </location>
</feature>